<reference evidence="1 2" key="1">
    <citation type="submission" date="2016-10" db="EMBL/GenBank/DDBJ databases">
        <authorList>
            <person name="de Groot N.N."/>
        </authorList>
    </citation>
    <scope>NUCLEOTIDE SEQUENCE [LARGE SCALE GENOMIC DNA]</scope>
    <source>
        <strain evidence="1 2">DSM 40306</strain>
    </source>
</reference>
<proteinExistence type="predicted"/>
<sequence>MPDDLYQRYQAAHRAYQTHSASCGDCTRNTPDCRDGKRLFVTFARLQDAYLTRLKQRRTR</sequence>
<name>A0A1H4ICR0_9ACTN</name>
<evidence type="ECO:0000313" key="1">
    <source>
        <dbReference type="EMBL" id="SEB31723.1"/>
    </source>
</evidence>
<evidence type="ECO:0000313" key="2">
    <source>
        <dbReference type="Proteomes" id="UP000182375"/>
    </source>
</evidence>
<dbReference type="RefSeq" id="WP_074990055.1">
    <property type="nucleotide sequence ID" value="NZ_FNTD01000003.1"/>
</dbReference>
<organism evidence="1 2">
    <name type="scientific">Streptomyces misionensis</name>
    <dbReference type="NCBI Taxonomy" id="67331"/>
    <lineage>
        <taxon>Bacteria</taxon>
        <taxon>Bacillati</taxon>
        <taxon>Actinomycetota</taxon>
        <taxon>Actinomycetes</taxon>
        <taxon>Kitasatosporales</taxon>
        <taxon>Streptomycetaceae</taxon>
        <taxon>Streptomyces</taxon>
    </lineage>
</organism>
<gene>
    <name evidence="1" type="ORF">SAMN04490357_0200</name>
</gene>
<dbReference type="GeneID" id="95509507"/>
<protein>
    <submittedName>
        <fullName evidence="1">Uncharacterized protein</fullName>
    </submittedName>
</protein>
<accession>A0A1H4ICR0</accession>
<dbReference type="AlphaFoldDB" id="A0A1H4ICR0"/>
<dbReference type="STRING" id="67331.SAMN04490357_0200"/>
<dbReference type="Proteomes" id="UP000182375">
    <property type="component" value="Unassembled WGS sequence"/>
</dbReference>
<dbReference type="EMBL" id="FNTD01000003">
    <property type="protein sequence ID" value="SEB31723.1"/>
    <property type="molecule type" value="Genomic_DNA"/>
</dbReference>